<dbReference type="Proteomes" id="UP000007174">
    <property type="component" value="Unassembled WGS sequence"/>
</dbReference>
<organism evidence="1 2">
    <name type="scientific">Colletotrichum higginsianum (strain IMI 349063)</name>
    <name type="common">Crucifer anthracnose fungus</name>
    <dbReference type="NCBI Taxonomy" id="759273"/>
    <lineage>
        <taxon>Eukaryota</taxon>
        <taxon>Fungi</taxon>
        <taxon>Dikarya</taxon>
        <taxon>Ascomycota</taxon>
        <taxon>Pezizomycotina</taxon>
        <taxon>Sordariomycetes</taxon>
        <taxon>Hypocreomycetidae</taxon>
        <taxon>Glomerellales</taxon>
        <taxon>Glomerellaceae</taxon>
        <taxon>Colletotrichum</taxon>
        <taxon>Colletotrichum destructivum species complex</taxon>
    </lineage>
</organism>
<protein>
    <submittedName>
        <fullName evidence="1">Uncharacterized protein</fullName>
    </submittedName>
</protein>
<accession>H1VVI2</accession>
<dbReference type="AlphaFoldDB" id="H1VVI2"/>
<reference evidence="2" key="1">
    <citation type="journal article" date="2012" name="Nat. Genet.">
        <title>Lifestyle transitions in plant pathogenic Colletotrichum fungi deciphered by genome and transcriptome analyses.</title>
        <authorList>
            <person name="O'Connell R.J."/>
            <person name="Thon M.R."/>
            <person name="Hacquard S."/>
            <person name="Amyotte S.G."/>
            <person name="Kleemann J."/>
            <person name="Torres M.F."/>
            <person name="Damm U."/>
            <person name="Buiate E.A."/>
            <person name="Epstein L."/>
            <person name="Alkan N."/>
            <person name="Altmueller J."/>
            <person name="Alvarado-Balderrama L."/>
            <person name="Bauser C.A."/>
            <person name="Becker C."/>
            <person name="Birren B.W."/>
            <person name="Chen Z."/>
            <person name="Choi J."/>
            <person name="Crouch J.A."/>
            <person name="Duvick J.P."/>
            <person name="Farman M.A."/>
            <person name="Gan P."/>
            <person name="Heiman D."/>
            <person name="Henrissat B."/>
            <person name="Howard R.J."/>
            <person name="Kabbage M."/>
            <person name="Koch C."/>
            <person name="Kracher B."/>
            <person name="Kubo Y."/>
            <person name="Law A.D."/>
            <person name="Lebrun M.-H."/>
            <person name="Lee Y.-H."/>
            <person name="Miyara I."/>
            <person name="Moore N."/>
            <person name="Neumann U."/>
            <person name="Nordstroem K."/>
            <person name="Panaccione D.G."/>
            <person name="Panstruga R."/>
            <person name="Place M."/>
            <person name="Proctor R.H."/>
            <person name="Prusky D."/>
            <person name="Rech G."/>
            <person name="Reinhardt R."/>
            <person name="Rollins J.A."/>
            <person name="Rounsley S."/>
            <person name="Schardl C.L."/>
            <person name="Schwartz D.C."/>
            <person name="Shenoy N."/>
            <person name="Shirasu K."/>
            <person name="Sikhakolli U.R."/>
            <person name="Stueber K."/>
            <person name="Sukno S.A."/>
            <person name="Sweigard J.A."/>
            <person name="Takano Y."/>
            <person name="Takahara H."/>
            <person name="Trail F."/>
            <person name="van der Does H.C."/>
            <person name="Voll L.M."/>
            <person name="Will I."/>
            <person name="Young S."/>
            <person name="Zeng Q."/>
            <person name="Zhang J."/>
            <person name="Zhou S."/>
            <person name="Dickman M.B."/>
            <person name="Schulze-Lefert P."/>
            <person name="Ver Loren van Themaat E."/>
            <person name="Ma L.-J."/>
            <person name="Vaillancourt L.J."/>
        </authorList>
    </citation>
    <scope>NUCLEOTIDE SEQUENCE [LARGE SCALE GENOMIC DNA]</scope>
    <source>
        <strain evidence="2">IMI 349063</strain>
    </source>
</reference>
<evidence type="ECO:0000313" key="1">
    <source>
        <dbReference type="EMBL" id="CCF44242.1"/>
    </source>
</evidence>
<gene>
    <name evidence="1" type="ORF">CH063_03282</name>
</gene>
<sequence>AIITRLLLTSVSKQANRLDPHTTPQSNTCAVLINKQIHAARVLRRKARASSPVPFHARSCCVFTPDDSSTGSCPSGK</sequence>
<feature type="non-terminal residue" evidence="1">
    <location>
        <position position="77"/>
    </location>
</feature>
<dbReference type="HOGENOM" id="CLU_2644624_0_0_1"/>
<proteinExistence type="predicted"/>
<dbReference type="EMBL" id="CACQ02006734">
    <property type="protein sequence ID" value="CCF44242.1"/>
    <property type="molecule type" value="Genomic_DNA"/>
</dbReference>
<name>H1VVI2_COLHI</name>
<evidence type="ECO:0000313" key="2">
    <source>
        <dbReference type="Proteomes" id="UP000007174"/>
    </source>
</evidence>